<dbReference type="EMBL" id="CP058554">
    <property type="protein sequence ID" value="QMV73544.1"/>
    <property type="molecule type" value="Genomic_DNA"/>
</dbReference>
<feature type="signal peptide" evidence="2">
    <location>
        <begin position="1"/>
        <end position="23"/>
    </location>
</feature>
<dbReference type="PROSITE" id="PS51318">
    <property type="entry name" value="TAT"/>
    <property type="match status" value="1"/>
</dbReference>
<gene>
    <name evidence="3" type="ORF">HS961_12300</name>
</gene>
<feature type="chain" id="PRO_5028956976" description="DUF3887 domain-containing protein" evidence="2">
    <location>
        <begin position="24"/>
        <end position="159"/>
    </location>
</feature>
<evidence type="ECO:0000313" key="4">
    <source>
        <dbReference type="Proteomes" id="UP000515240"/>
    </source>
</evidence>
<dbReference type="Proteomes" id="UP000515240">
    <property type="component" value="Chromosome"/>
</dbReference>
<dbReference type="RefSeq" id="WP_182322344.1">
    <property type="nucleotide sequence ID" value="NZ_CP058554.1"/>
</dbReference>
<accession>A0A7G5EHR9</accession>
<dbReference type="InterPro" id="IPR006311">
    <property type="entry name" value="TAT_signal"/>
</dbReference>
<name>A0A7G5EHR9_9BURK</name>
<reference evidence="3 4" key="1">
    <citation type="journal article" date="2020" name="G3 (Bethesda)">
        <title>CeMbio - The Caenorhabditis elegans Microbiome Resource.</title>
        <authorList>
            <person name="Dirksen P."/>
            <person name="Assie A."/>
            <person name="Zimmermann J."/>
            <person name="Zhang F."/>
            <person name="Tietje A.M."/>
            <person name="Marsh S.A."/>
            <person name="Felix M.A."/>
            <person name="Shapira M."/>
            <person name="Kaleta C."/>
            <person name="Schulenburg H."/>
            <person name="Samuel B."/>
        </authorList>
    </citation>
    <scope>NUCLEOTIDE SEQUENCE [LARGE SCALE GENOMIC DNA]</scope>
    <source>
        <strain evidence="3 4">BIGb0172</strain>
    </source>
</reference>
<evidence type="ECO:0000256" key="1">
    <source>
        <dbReference type="SAM" id="MobiDB-lite"/>
    </source>
</evidence>
<organism evidence="3 4">
    <name type="scientific">Comamonas piscis</name>
    <dbReference type="NCBI Taxonomy" id="1562974"/>
    <lineage>
        <taxon>Bacteria</taxon>
        <taxon>Pseudomonadati</taxon>
        <taxon>Pseudomonadota</taxon>
        <taxon>Betaproteobacteria</taxon>
        <taxon>Burkholderiales</taxon>
        <taxon>Comamonadaceae</taxon>
        <taxon>Comamonas</taxon>
    </lineage>
</organism>
<evidence type="ECO:0000256" key="2">
    <source>
        <dbReference type="SAM" id="SignalP"/>
    </source>
</evidence>
<keyword evidence="2" id="KW-0732">Signal</keyword>
<evidence type="ECO:0000313" key="3">
    <source>
        <dbReference type="EMBL" id="QMV73544.1"/>
    </source>
</evidence>
<proteinExistence type="predicted"/>
<dbReference type="AlphaFoldDB" id="A0A7G5EHR9"/>
<keyword evidence="4" id="KW-1185">Reference proteome</keyword>
<dbReference type="KEGG" id="cpis:HS961_12300"/>
<protein>
    <recommendedName>
        <fullName evidence="5">DUF3887 domain-containing protein</fullName>
    </recommendedName>
</protein>
<evidence type="ECO:0008006" key="5">
    <source>
        <dbReference type="Google" id="ProtNLM"/>
    </source>
</evidence>
<feature type="region of interest" description="Disordered" evidence="1">
    <location>
        <begin position="26"/>
        <end position="54"/>
    </location>
</feature>
<sequence>MNRLSRHALLSTALACAAMAAQAQSTPEAPTAPAPTAAPAAEAAPQAPAPNPAAEKALAQRFQALLAAFDGKAALPDSKAFTEDFNKQVTADQMKQVFNDVRQSVGSCKVGAQMTSPTPYITSYLLQCDKAYVPMDIGIEEKAPYRVHSLLIRPGYWKK</sequence>